<accession>A0A2P2N2J5</accession>
<name>A0A2P2N2J5_RHIMU</name>
<dbReference type="EMBL" id="GGEC01056228">
    <property type="protein sequence ID" value="MBX36712.1"/>
    <property type="molecule type" value="Transcribed_RNA"/>
</dbReference>
<evidence type="ECO:0000313" key="1">
    <source>
        <dbReference type="EMBL" id="MBX36712.1"/>
    </source>
</evidence>
<sequence length="31" mass="3642">MKVQRFSLGLLSQHEISLLNQVRARDDLNLF</sequence>
<protein>
    <submittedName>
        <fullName evidence="1">Uncharacterized protein</fullName>
    </submittedName>
</protein>
<proteinExistence type="predicted"/>
<organism evidence="1">
    <name type="scientific">Rhizophora mucronata</name>
    <name type="common">Asiatic mangrove</name>
    <dbReference type="NCBI Taxonomy" id="61149"/>
    <lineage>
        <taxon>Eukaryota</taxon>
        <taxon>Viridiplantae</taxon>
        <taxon>Streptophyta</taxon>
        <taxon>Embryophyta</taxon>
        <taxon>Tracheophyta</taxon>
        <taxon>Spermatophyta</taxon>
        <taxon>Magnoliopsida</taxon>
        <taxon>eudicotyledons</taxon>
        <taxon>Gunneridae</taxon>
        <taxon>Pentapetalae</taxon>
        <taxon>rosids</taxon>
        <taxon>fabids</taxon>
        <taxon>Malpighiales</taxon>
        <taxon>Rhizophoraceae</taxon>
        <taxon>Rhizophora</taxon>
    </lineage>
</organism>
<dbReference type="AlphaFoldDB" id="A0A2P2N2J5"/>
<reference evidence="1" key="1">
    <citation type="submission" date="2018-02" db="EMBL/GenBank/DDBJ databases">
        <title>Rhizophora mucronata_Transcriptome.</title>
        <authorList>
            <person name="Meera S.P."/>
            <person name="Sreeshan A."/>
            <person name="Augustine A."/>
        </authorList>
    </citation>
    <scope>NUCLEOTIDE SEQUENCE</scope>
    <source>
        <tissue evidence="1">Leaf</tissue>
    </source>
</reference>